<feature type="domain" description="GST N-terminal" evidence="1">
    <location>
        <begin position="3"/>
        <end position="79"/>
    </location>
</feature>
<proteinExistence type="predicted"/>
<dbReference type="InterPro" id="IPR004045">
    <property type="entry name" value="Glutathione_S-Trfase_N"/>
</dbReference>
<dbReference type="Proteomes" id="UP000700908">
    <property type="component" value="Unassembled WGS sequence"/>
</dbReference>
<dbReference type="PROSITE" id="PS51354">
    <property type="entry name" value="GLUTAREDOXIN_2"/>
    <property type="match status" value="1"/>
</dbReference>
<dbReference type="EMBL" id="JAIMFO010000004">
    <property type="protein sequence ID" value="MBY4797155.1"/>
    <property type="molecule type" value="Genomic_DNA"/>
</dbReference>
<evidence type="ECO:0000313" key="2">
    <source>
        <dbReference type="EMBL" id="MBY4797155.1"/>
    </source>
</evidence>
<dbReference type="Pfam" id="PF00462">
    <property type="entry name" value="Glutaredoxin"/>
    <property type="match status" value="1"/>
</dbReference>
<dbReference type="PROSITE" id="PS50404">
    <property type="entry name" value="GST_NTER"/>
    <property type="match status" value="1"/>
</dbReference>
<organism evidence="2 3">
    <name type="scientific">Collinsella ureilytica</name>
    <dbReference type="NCBI Taxonomy" id="2869515"/>
    <lineage>
        <taxon>Bacteria</taxon>
        <taxon>Bacillati</taxon>
        <taxon>Actinomycetota</taxon>
        <taxon>Coriobacteriia</taxon>
        <taxon>Coriobacteriales</taxon>
        <taxon>Coriobacteriaceae</taxon>
        <taxon>Collinsella</taxon>
    </lineage>
</organism>
<dbReference type="Gene3D" id="3.40.30.10">
    <property type="entry name" value="Glutaredoxin"/>
    <property type="match status" value="1"/>
</dbReference>
<dbReference type="CDD" id="cd00570">
    <property type="entry name" value="GST_N_family"/>
    <property type="match status" value="1"/>
</dbReference>
<accession>A0ABS7MJ96</accession>
<evidence type="ECO:0000259" key="1">
    <source>
        <dbReference type="PROSITE" id="PS50404"/>
    </source>
</evidence>
<dbReference type="InterPro" id="IPR002109">
    <property type="entry name" value="Glutaredoxin"/>
</dbReference>
<dbReference type="SUPFAM" id="SSF52833">
    <property type="entry name" value="Thioredoxin-like"/>
    <property type="match status" value="1"/>
</dbReference>
<name>A0ABS7MJ96_9ACTN</name>
<protein>
    <submittedName>
        <fullName evidence="2">Glutathione S-transferase N-terminal domain-containing protein</fullName>
    </submittedName>
</protein>
<dbReference type="InterPro" id="IPR036249">
    <property type="entry name" value="Thioredoxin-like_sf"/>
</dbReference>
<keyword evidence="3" id="KW-1185">Reference proteome</keyword>
<reference evidence="2 3" key="1">
    <citation type="submission" date="2021-08" db="EMBL/GenBank/DDBJ databases">
        <title>Collinsella faecalis sp. nov. isolated from swine faeces.</title>
        <authorList>
            <person name="Oh B.S."/>
            <person name="Lee J.H."/>
        </authorList>
    </citation>
    <scope>NUCLEOTIDE SEQUENCE [LARGE SCALE GENOMIC DNA]</scope>
    <source>
        <strain evidence="2 3">AGMB00827</strain>
    </source>
</reference>
<comment type="caution">
    <text evidence="2">The sequence shown here is derived from an EMBL/GenBank/DDBJ whole genome shotgun (WGS) entry which is preliminary data.</text>
</comment>
<evidence type="ECO:0000313" key="3">
    <source>
        <dbReference type="Proteomes" id="UP000700908"/>
    </source>
</evidence>
<gene>
    <name evidence="2" type="ORF">K6V98_02090</name>
</gene>
<sequence>MATSHVLYYRPMCPFCRKVLTYMESKGIELELKDLTNDEEARAELERVGGKAQVPCLFIDGKPMYESDDIIAYLAKTFA</sequence>
<dbReference type="RefSeq" id="WP_222198892.1">
    <property type="nucleotide sequence ID" value="NZ_JAIMFO010000004.1"/>
</dbReference>